<dbReference type="OrthoDB" id="9800154at2"/>
<accession>T0DMW5</accession>
<dbReference type="RefSeq" id="WP_021295165.1">
    <property type="nucleotide sequence ID" value="NZ_AURB01000046.1"/>
</dbReference>
<dbReference type="InterPro" id="IPR036513">
    <property type="entry name" value="STAS_dom_sf"/>
</dbReference>
<dbReference type="InterPro" id="IPR051932">
    <property type="entry name" value="Bact_StressResp_Reg"/>
</dbReference>
<dbReference type="eggNOG" id="COG1366">
    <property type="taxonomic scope" value="Bacteria"/>
</dbReference>
<dbReference type="PANTHER" id="PTHR33745">
    <property type="entry name" value="RSBT ANTAGONIST PROTEIN RSBS-RELATED"/>
    <property type="match status" value="1"/>
</dbReference>
<dbReference type="SUPFAM" id="SSF52091">
    <property type="entry name" value="SpoIIaa-like"/>
    <property type="match status" value="1"/>
</dbReference>
<keyword evidence="2" id="KW-1185">Reference proteome</keyword>
<dbReference type="STRING" id="1356854.N007_02605"/>
<proteinExistence type="predicted"/>
<name>T0DMW5_ALIAG</name>
<dbReference type="InterPro" id="IPR002645">
    <property type="entry name" value="STAS_dom"/>
</dbReference>
<accession>A0A9E6ZHB1</accession>
<dbReference type="Proteomes" id="UP000829401">
    <property type="component" value="Chromosome"/>
</dbReference>
<evidence type="ECO:0000313" key="2">
    <source>
        <dbReference type="Proteomes" id="UP000829401"/>
    </source>
</evidence>
<dbReference type="EMBL" id="CP080467">
    <property type="protein sequence ID" value="UNO48903.1"/>
    <property type="molecule type" value="Genomic_DNA"/>
</dbReference>
<sequence>MIPLFDGFAVFPVIGPLDNERLNIIEERLLDQLENKNLNKIFIDLSGTIVTNDISLETFERVINGITLLGCEAVLTGISAKLAKQLLNSSQNFIHKITVESSLQQALLRAQNALLQTS</sequence>
<dbReference type="AlphaFoldDB" id="T0DMW5"/>
<gene>
    <name evidence="1" type="ORF">K1I37_20330</name>
</gene>
<dbReference type="KEGG" id="aaco:K1I37_20330"/>
<organism evidence="1 2">
    <name type="scientific">Alicyclobacillus acidoterrestris (strain ATCC 49025 / DSM 3922 / CIP 106132 / NCIMB 13137 / GD3B)</name>
    <dbReference type="NCBI Taxonomy" id="1356854"/>
    <lineage>
        <taxon>Bacteria</taxon>
        <taxon>Bacillati</taxon>
        <taxon>Bacillota</taxon>
        <taxon>Bacilli</taxon>
        <taxon>Bacillales</taxon>
        <taxon>Alicyclobacillaceae</taxon>
        <taxon>Alicyclobacillus</taxon>
    </lineage>
</organism>
<protein>
    <submittedName>
        <fullName evidence="1">STAS domain-containing protein</fullName>
    </submittedName>
</protein>
<dbReference type="Pfam" id="PF01740">
    <property type="entry name" value="STAS"/>
    <property type="match status" value="1"/>
</dbReference>
<dbReference type="CDD" id="cd07041">
    <property type="entry name" value="STAS_RsbR_RsbS_like"/>
    <property type="match status" value="1"/>
</dbReference>
<reference evidence="2" key="1">
    <citation type="journal article" date="2022" name="G3 (Bethesda)">
        <title>Unveiling the complete genome sequence of Alicyclobacillus acidoterrestris DSM 3922T, a taint-producing strain.</title>
        <authorList>
            <person name="Leonardo I.C."/>
            <person name="Barreto Crespo M.T."/>
            <person name="Gaspar F.B."/>
        </authorList>
    </citation>
    <scope>NUCLEOTIDE SEQUENCE [LARGE SCALE GENOMIC DNA]</scope>
    <source>
        <strain evidence="2">DSM 3922</strain>
    </source>
</reference>
<dbReference type="PROSITE" id="PS50801">
    <property type="entry name" value="STAS"/>
    <property type="match status" value="1"/>
</dbReference>
<evidence type="ECO:0000313" key="1">
    <source>
        <dbReference type="EMBL" id="UNO48903.1"/>
    </source>
</evidence>
<dbReference type="Gene3D" id="3.30.750.24">
    <property type="entry name" value="STAS domain"/>
    <property type="match status" value="1"/>
</dbReference>